<dbReference type="InterPro" id="IPR036397">
    <property type="entry name" value="RNaseH_sf"/>
</dbReference>
<evidence type="ECO:0000313" key="2">
    <source>
        <dbReference type="Proteomes" id="UP000499080"/>
    </source>
</evidence>
<sequence>MVNIRASHTIPLHSPKVTIWCGFTSQFILGPFFFEENDDNDPVPCSVTSLRYRNILNSFFYTQLQQRICFSSTTFMRDCAPPHSGLSVQRFLRQHFIDARVISQLFPTPWSARSPESFGYRTIKRAWFIGEMLQLLLT</sequence>
<dbReference type="PANTHER" id="PTHR47326">
    <property type="entry name" value="TRANSPOSABLE ELEMENT TC3 TRANSPOSASE-LIKE PROTEIN"/>
    <property type="match status" value="1"/>
</dbReference>
<gene>
    <name evidence="1" type="ORF">AVEN_100540_1</name>
</gene>
<proteinExistence type="predicted"/>
<organism evidence="1 2">
    <name type="scientific">Araneus ventricosus</name>
    <name type="common">Orbweaver spider</name>
    <name type="synonym">Epeira ventricosa</name>
    <dbReference type="NCBI Taxonomy" id="182803"/>
    <lineage>
        <taxon>Eukaryota</taxon>
        <taxon>Metazoa</taxon>
        <taxon>Ecdysozoa</taxon>
        <taxon>Arthropoda</taxon>
        <taxon>Chelicerata</taxon>
        <taxon>Arachnida</taxon>
        <taxon>Araneae</taxon>
        <taxon>Araneomorphae</taxon>
        <taxon>Entelegynae</taxon>
        <taxon>Araneoidea</taxon>
        <taxon>Araneidae</taxon>
        <taxon>Araneus</taxon>
    </lineage>
</organism>
<keyword evidence="2" id="KW-1185">Reference proteome</keyword>
<name>A0A4Y2IU09_ARAVE</name>
<dbReference type="GO" id="GO:0003676">
    <property type="term" value="F:nucleic acid binding"/>
    <property type="evidence" value="ECO:0007669"/>
    <property type="project" value="InterPro"/>
</dbReference>
<reference evidence="1 2" key="1">
    <citation type="journal article" date="2019" name="Sci. Rep.">
        <title>Orb-weaving spider Araneus ventricosus genome elucidates the spidroin gene catalogue.</title>
        <authorList>
            <person name="Kono N."/>
            <person name="Nakamura H."/>
            <person name="Ohtoshi R."/>
            <person name="Moran D.A.P."/>
            <person name="Shinohara A."/>
            <person name="Yoshida Y."/>
            <person name="Fujiwara M."/>
            <person name="Mori M."/>
            <person name="Tomita M."/>
            <person name="Arakawa K."/>
        </authorList>
    </citation>
    <scope>NUCLEOTIDE SEQUENCE [LARGE SCALE GENOMIC DNA]</scope>
</reference>
<dbReference type="AlphaFoldDB" id="A0A4Y2IU09"/>
<dbReference type="EMBL" id="BGPR01002921">
    <property type="protein sequence ID" value="GBM81074.1"/>
    <property type="molecule type" value="Genomic_DNA"/>
</dbReference>
<comment type="caution">
    <text evidence="1">The sequence shown here is derived from an EMBL/GenBank/DDBJ whole genome shotgun (WGS) entry which is preliminary data.</text>
</comment>
<accession>A0A4Y2IU09</accession>
<dbReference type="Proteomes" id="UP000499080">
    <property type="component" value="Unassembled WGS sequence"/>
</dbReference>
<protein>
    <submittedName>
        <fullName evidence="1">Uncharacterized protein</fullName>
    </submittedName>
</protein>
<dbReference type="OrthoDB" id="8195099at2759"/>
<dbReference type="Gene3D" id="3.30.420.10">
    <property type="entry name" value="Ribonuclease H-like superfamily/Ribonuclease H"/>
    <property type="match status" value="1"/>
</dbReference>
<evidence type="ECO:0000313" key="1">
    <source>
        <dbReference type="EMBL" id="GBM81074.1"/>
    </source>
</evidence>
<dbReference type="PANTHER" id="PTHR47326:SF1">
    <property type="entry name" value="HTH PSQ-TYPE DOMAIN-CONTAINING PROTEIN"/>
    <property type="match status" value="1"/>
</dbReference>